<evidence type="ECO:0000256" key="4">
    <source>
        <dbReference type="SAM" id="MobiDB-lite"/>
    </source>
</evidence>
<dbReference type="EMBL" id="GL450875">
    <property type="protein sequence ID" value="EFN80256.1"/>
    <property type="molecule type" value="Genomic_DNA"/>
</dbReference>
<dbReference type="Gene3D" id="4.10.1130.20">
    <property type="match status" value="2"/>
</dbReference>
<dbReference type="Pfam" id="PF04968">
    <property type="entry name" value="CHORD"/>
    <property type="match status" value="2"/>
</dbReference>
<evidence type="ECO:0000313" key="8">
    <source>
        <dbReference type="Proteomes" id="UP000008237"/>
    </source>
</evidence>
<reference evidence="7 8" key="1">
    <citation type="journal article" date="2010" name="Science">
        <title>Genomic comparison of the ants Camponotus floridanus and Harpegnathos saltator.</title>
        <authorList>
            <person name="Bonasio R."/>
            <person name="Zhang G."/>
            <person name="Ye C."/>
            <person name="Mutti N.S."/>
            <person name="Fang X."/>
            <person name="Qin N."/>
            <person name="Donahue G."/>
            <person name="Yang P."/>
            <person name="Li Q."/>
            <person name="Li C."/>
            <person name="Zhang P."/>
            <person name="Huang Z."/>
            <person name="Berger S.L."/>
            <person name="Reinberg D."/>
            <person name="Wang J."/>
            <person name="Liebig J."/>
        </authorList>
    </citation>
    <scope>NUCLEOTIDE SEQUENCE [LARGE SCALE GENOMIC DNA]</scope>
    <source>
        <strain evidence="7 8">R22 G/1</strain>
    </source>
</reference>
<keyword evidence="3" id="KW-0862">Zinc</keyword>
<dbReference type="PROSITE" id="PS51203">
    <property type="entry name" value="CS"/>
    <property type="match status" value="1"/>
</dbReference>
<dbReference type="Proteomes" id="UP000008237">
    <property type="component" value="Unassembled WGS sequence"/>
</dbReference>
<dbReference type="InParanoid" id="E2BVI6"/>
<dbReference type="FunCoup" id="E2BVI6">
    <property type="interactions" value="2105"/>
</dbReference>
<feature type="domain" description="CHORD" evidence="6">
    <location>
        <begin position="10"/>
        <end position="69"/>
    </location>
</feature>
<keyword evidence="8" id="KW-1185">Reference proteome</keyword>
<feature type="domain" description="CHORD" evidence="6">
    <location>
        <begin position="149"/>
        <end position="208"/>
    </location>
</feature>
<dbReference type="InterPro" id="IPR007051">
    <property type="entry name" value="CHORD_dom"/>
</dbReference>
<dbReference type="KEGG" id="hst:105186988"/>
<dbReference type="InterPro" id="IPR007052">
    <property type="entry name" value="CS_dom"/>
</dbReference>
<evidence type="ECO:0000313" key="7">
    <source>
        <dbReference type="EMBL" id="EFN80256.1"/>
    </source>
</evidence>
<keyword evidence="1" id="KW-0479">Metal-binding</keyword>
<evidence type="ECO:0000259" key="6">
    <source>
        <dbReference type="PROSITE" id="PS51401"/>
    </source>
</evidence>
<name>E2BVI6_HARSA</name>
<dbReference type="GO" id="GO:0046872">
    <property type="term" value="F:metal ion binding"/>
    <property type="evidence" value="ECO:0007669"/>
    <property type="project" value="UniProtKB-KW"/>
</dbReference>
<dbReference type="CDD" id="cd06488">
    <property type="entry name" value="p23_melusin_like"/>
    <property type="match status" value="1"/>
</dbReference>
<dbReference type="InterPro" id="IPR039790">
    <property type="entry name" value="CHRD1"/>
</dbReference>
<dbReference type="OrthoDB" id="10261079at2759"/>
<evidence type="ECO:0000256" key="2">
    <source>
        <dbReference type="ARBA" id="ARBA00022737"/>
    </source>
</evidence>
<dbReference type="OMA" id="KHRWVAK"/>
<dbReference type="Pfam" id="PF04969">
    <property type="entry name" value="CS"/>
    <property type="match status" value="1"/>
</dbReference>
<dbReference type="AlphaFoldDB" id="E2BVI6"/>
<evidence type="ECO:0000259" key="5">
    <source>
        <dbReference type="PROSITE" id="PS51203"/>
    </source>
</evidence>
<evidence type="ECO:0000256" key="3">
    <source>
        <dbReference type="ARBA" id="ARBA00022833"/>
    </source>
</evidence>
<accession>E2BVI6</accession>
<feature type="compositionally biased region" description="Basic and acidic residues" evidence="4">
    <location>
        <begin position="68"/>
        <end position="86"/>
    </location>
</feature>
<dbReference type="InterPro" id="IPR008978">
    <property type="entry name" value="HSP20-like_chaperone"/>
</dbReference>
<dbReference type="PhylomeDB" id="E2BVI6"/>
<gene>
    <name evidence="7" type="ORF">EAI_10768</name>
</gene>
<dbReference type="PANTHER" id="PTHR46983:SF3">
    <property type="entry name" value="CHPADIPLOID STATE MAINTENANCE PROTEIN CHPA"/>
    <property type="match status" value="1"/>
</dbReference>
<organism evidence="8">
    <name type="scientific">Harpegnathos saltator</name>
    <name type="common">Jerdon's jumping ant</name>
    <dbReference type="NCBI Taxonomy" id="610380"/>
    <lineage>
        <taxon>Eukaryota</taxon>
        <taxon>Metazoa</taxon>
        <taxon>Ecdysozoa</taxon>
        <taxon>Arthropoda</taxon>
        <taxon>Hexapoda</taxon>
        <taxon>Insecta</taxon>
        <taxon>Pterygota</taxon>
        <taxon>Neoptera</taxon>
        <taxon>Endopterygota</taxon>
        <taxon>Hymenoptera</taxon>
        <taxon>Apocrita</taxon>
        <taxon>Aculeata</taxon>
        <taxon>Formicoidea</taxon>
        <taxon>Formicidae</taxon>
        <taxon>Ponerinae</taxon>
        <taxon>Ponerini</taxon>
        <taxon>Harpegnathos</taxon>
    </lineage>
</organism>
<feature type="domain" description="CS" evidence="5">
    <location>
        <begin position="218"/>
        <end position="308"/>
    </location>
</feature>
<sequence length="339" mass="38298">MSQKMVLLHCYRRGCGKKFDPNDNKDDDCVHHPGQPVFHDAYKGWSCCNKKCIDFTEFLNIKGCTKATHSDEKPPEPEKQSIDKSKAHEIIEVVSKSAINDSTLNRPSFDTPQLQLSPTISPTLLEQVKGLTALENKPILGEIQIGQNCKNNSCKVTYNGEDSNEEVCIFHPGVPIFHEGLKYWSCCQKKTTEFSVFLEQRGCSLGKHVWFSKDIGKKVQCRMDWHQTGTFVVVSVYAKKYLPSQSAVKLNPVRLTVDLFFIEENSRYNLDIALRGIVDVKQSSVNMLPTKVEIKLRKAEPGSWSELDIPRKEESEADESNENVTNLNAQVEAVDLSDL</sequence>
<proteinExistence type="predicted"/>
<evidence type="ECO:0000256" key="1">
    <source>
        <dbReference type="ARBA" id="ARBA00022723"/>
    </source>
</evidence>
<dbReference type="PROSITE" id="PS51401">
    <property type="entry name" value="CHORD"/>
    <property type="match status" value="2"/>
</dbReference>
<dbReference type="Gene3D" id="2.60.40.790">
    <property type="match status" value="1"/>
</dbReference>
<feature type="region of interest" description="Disordered" evidence="4">
    <location>
        <begin position="301"/>
        <end position="327"/>
    </location>
</feature>
<protein>
    <submittedName>
        <fullName evidence="7">Cysteine and histidine-rich domain-containing protein 1</fullName>
    </submittedName>
</protein>
<dbReference type="SUPFAM" id="SSF49764">
    <property type="entry name" value="HSP20-like chaperones"/>
    <property type="match status" value="1"/>
</dbReference>
<keyword evidence="2" id="KW-0677">Repeat</keyword>
<dbReference type="PANTHER" id="PTHR46983">
    <property type="entry name" value="CYSTEINE AND HISTIDINE-RICH DOMAIN-CONTAINING PROTEIN 1"/>
    <property type="match status" value="1"/>
</dbReference>
<feature type="region of interest" description="Disordered" evidence="4">
    <location>
        <begin position="66"/>
        <end position="86"/>
    </location>
</feature>
<dbReference type="STRING" id="610380.E2BVI6"/>